<gene>
    <name evidence="11" type="ORF">OG563_33495</name>
</gene>
<dbReference type="PANTHER" id="PTHR11403:SF6">
    <property type="entry name" value="NITRIC OXIDE REDUCTASE SUBUNIT E"/>
    <property type="match status" value="1"/>
</dbReference>
<feature type="transmembrane region" description="Helical" evidence="9">
    <location>
        <begin position="76"/>
        <end position="96"/>
    </location>
</feature>
<sequence>MTKADPVASELEASSPTEARDIGQKSEAHLPGDVAVWVFVLGDLIIFSSYFIIFMVDRNRDPDLFLQSQQHLDLNIGVVNTLILLASSWCVARSVVAARNGEYQHAMMFTVAGGLCGVLFVLIKIYEWSSKISQGMTLPSNHFFMYYYMLTGVHLFHVLLGLVILAVVLAELRNPRLRRMKMVEIGATYWHMVDLLWIVVFALVYVVR</sequence>
<feature type="transmembrane region" description="Helical" evidence="9">
    <location>
        <begin position="189"/>
        <end position="207"/>
    </location>
</feature>
<evidence type="ECO:0000313" key="12">
    <source>
        <dbReference type="Proteomes" id="UP001432062"/>
    </source>
</evidence>
<evidence type="ECO:0000259" key="10">
    <source>
        <dbReference type="PROSITE" id="PS50253"/>
    </source>
</evidence>
<evidence type="ECO:0000256" key="8">
    <source>
        <dbReference type="RuleBase" id="RU003376"/>
    </source>
</evidence>
<feature type="transmembrane region" description="Helical" evidence="9">
    <location>
        <begin position="34"/>
        <end position="56"/>
    </location>
</feature>
<evidence type="ECO:0000256" key="7">
    <source>
        <dbReference type="ARBA" id="ARBA00047816"/>
    </source>
</evidence>
<feature type="domain" description="Heme-copper oxidase subunit III family profile" evidence="10">
    <location>
        <begin position="34"/>
        <end position="208"/>
    </location>
</feature>
<evidence type="ECO:0000256" key="4">
    <source>
        <dbReference type="ARBA" id="ARBA00022989"/>
    </source>
</evidence>
<dbReference type="RefSeq" id="WP_329406811.1">
    <property type="nucleotide sequence ID" value="NZ_CP109441.1"/>
</dbReference>
<feature type="transmembrane region" description="Helical" evidence="9">
    <location>
        <begin position="146"/>
        <end position="169"/>
    </location>
</feature>
<accession>A0ABZ1YP78</accession>
<evidence type="ECO:0000256" key="3">
    <source>
        <dbReference type="ARBA" id="ARBA00022692"/>
    </source>
</evidence>
<dbReference type="InterPro" id="IPR024791">
    <property type="entry name" value="Cyt_c/ubiquinol_Oxase_su3"/>
</dbReference>
<evidence type="ECO:0000256" key="9">
    <source>
        <dbReference type="SAM" id="Phobius"/>
    </source>
</evidence>
<reference evidence="11" key="1">
    <citation type="submission" date="2022-10" db="EMBL/GenBank/DDBJ databases">
        <title>The complete genomes of actinobacterial strains from the NBC collection.</title>
        <authorList>
            <person name="Joergensen T.S."/>
            <person name="Alvarez Arevalo M."/>
            <person name="Sterndorff E.B."/>
            <person name="Faurdal D."/>
            <person name="Vuksanovic O."/>
            <person name="Mourched A.-S."/>
            <person name="Charusanti P."/>
            <person name="Shaw S."/>
            <person name="Blin K."/>
            <person name="Weber T."/>
        </authorList>
    </citation>
    <scope>NUCLEOTIDE SEQUENCE</scope>
    <source>
        <strain evidence="11">NBC_01482</strain>
    </source>
</reference>
<dbReference type="InterPro" id="IPR000298">
    <property type="entry name" value="Cyt_c_oxidase-like_su3"/>
</dbReference>
<name>A0ABZ1YP78_9NOCA</name>
<organism evidence="11 12">
    <name type="scientific">Nocardia vinacea</name>
    <dbReference type="NCBI Taxonomy" id="96468"/>
    <lineage>
        <taxon>Bacteria</taxon>
        <taxon>Bacillati</taxon>
        <taxon>Actinomycetota</taxon>
        <taxon>Actinomycetes</taxon>
        <taxon>Mycobacteriales</taxon>
        <taxon>Nocardiaceae</taxon>
        <taxon>Nocardia</taxon>
    </lineage>
</organism>
<comment type="catalytic activity">
    <reaction evidence="7">
        <text>4 Fe(II)-[cytochrome c] + O2 + 8 H(+)(in) = 4 Fe(III)-[cytochrome c] + 2 H2O + 4 H(+)(out)</text>
        <dbReference type="Rhea" id="RHEA:11436"/>
        <dbReference type="Rhea" id="RHEA-COMP:10350"/>
        <dbReference type="Rhea" id="RHEA-COMP:14399"/>
        <dbReference type="ChEBI" id="CHEBI:15377"/>
        <dbReference type="ChEBI" id="CHEBI:15378"/>
        <dbReference type="ChEBI" id="CHEBI:15379"/>
        <dbReference type="ChEBI" id="CHEBI:29033"/>
        <dbReference type="ChEBI" id="CHEBI:29034"/>
        <dbReference type="EC" id="7.1.1.9"/>
    </reaction>
</comment>
<dbReference type="PANTHER" id="PTHR11403">
    <property type="entry name" value="CYTOCHROME C OXIDASE SUBUNIT III"/>
    <property type="match status" value="1"/>
</dbReference>
<dbReference type="Pfam" id="PF00510">
    <property type="entry name" value="COX3"/>
    <property type="match status" value="1"/>
</dbReference>
<comment type="subcellular location">
    <subcellularLocation>
        <location evidence="8">Cell membrane</location>
        <topology evidence="8">Multi-pass membrane protein</topology>
    </subcellularLocation>
    <subcellularLocation>
        <location evidence="1">Membrane</location>
        <topology evidence="1">Multi-pass membrane protein</topology>
    </subcellularLocation>
</comment>
<evidence type="ECO:0000313" key="11">
    <source>
        <dbReference type="EMBL" id="WUV44066.1"/>
    </source>
</evidence>
<keyword evidence="12" id="KW-1185">Reference proteome</keyword>
<comment type="similarity">
    <text evidence="2 8">Belongs to the cytochrome c oxidase subunit 3 family.</text>
</comment>
<evidence type="ECO:0000256" key="5">
    <source>
        <dbReference type="ARBA" id="ARBA00023136"/>
    </source>
</evidence>
<evidence type="ECO:0000256" key="1">
    <source>
        <dbReference type="ARBA" id="ARBA00004141"/>
    </source>
</evidence>
<dbReference type="CDD" id="cd02862">
    <property type="entry name" value="NorE_like"/>
    <property type="match status" value="1"/>
</dbReference>
<dbReference type="PROSITE" id="PS50253">
    <property type="entry name" value="COX3"/>
    <property type="match status" value="1"/>
</dbReference>
<dbReference type="EMBL" id="CP109441">
    <property type="protein sequence ID" value="WUV44066.1"/>
    <property type="molecule type" value="Genomic_DNA"/>
</dbReference>
<dbReference type="Gene3D" id="1.20.120.80">
    <property type="entry name" value="Cytochrome c oxidase, subunit III, four-helix bundle"/>
    <property type="match status" value="1"/>
</dbReference>
<dbReference type="SUPFAM" id="SSF81452">
    <property type="entry name" value="Cytochrome c oxidase subunit III-like"/>
    <property type="match status" value="1"/>
</dbReference>
<keyword evidence="3 8" id="KW-0812">Transmembrane</keyword>
<evidence type="ECO:0000256" key="2">
    <source>
        <dbReference type="ARBA" id="ARBA00010581"/>
    </source>
</evidence>
<dbReference type="InterPro" id="IPR035973">
    <property type="entry name" value="Cyt_c_oxidase_su3-like_sf"/>
</dbReference>
<feature type="transmembrane region" description="Helical" evidence="9">
    <location>
        <begin position="108"/>
        <end position="126"/>
    </location>
</feature>
<keyword evidence="4 9" id="KW-1133">Transmembrane helix</keyword>
<dbReference type="Proteomes" id="UP001432062">
    <property type="component" value="Chromosome"/>
</dbReference>
<dbReference type="InterPro" id="IPR013833">
    <property type="entry name" value="Cyt_c_oxidase_su3_a-hlx"/>
</dbReference>
<evidence type="ECO:0000256" key="6">
    <source>
        <dbReference type="ARBA" id="ARBA00031400"/>
    </source>
</evidence>
<proteinExistence type="inferred from homology"/>
<keyword evidence="5 9" id="KW-0472">Membrane</keyword>
<protein>
    <recommendedName>
        <fullName evidence="6">Cytochrome aa3 subunit 3</fullName>
    </recommendedName>
</protein>